<evidence type="ECO:0000256" key="1">
    <source>
        <dbReference type="ARBA" id="ARBA00022723"/>
    </source>
</evidence>
<dbReference type="EMBL" id="FXAY01000003">
    <property type="protein sequence ID" value="SMG38523.1"/>
    <property type="molecule type" value="Genomic_DNA"/>
</dbReference>
<dbReference type="Pfam" id="PF05495">
    <property type="entry name" value="zf-CHY"/>
    <property type="match status" value="1"/>
</dbReference>
<dbReference type="Proteomes" id="UP000193244">
    <property type="component" value="Unassembled WGS sequence"/>
</dbReference>
<evidence type="ECO:0000313" key="6">
    <source>
        <dbReference type="Proteomes" id="UP000193244"/>
    </source>
</evidence>
<sequence>MKVWGQTVDDETRCVHYRTPKDVIAIKFVCCGRYYPCHLCHEEAENHPAEQWPIRERDTNAVLCGVCSTELTISDYLATTRCPRCGAPFNERCGLHAHLYFEM</sequence>
<dbReference type="RefSeq" id="WP_085486198.1">
    <property type="nucleotide sequence ID" value="NZ_FXAY01000003.1"/>
</dbReference>
<dbReference type="GO" id="GO:0045041">
    <property type="term" value="P:protein import into mitochondrial intermembrane space"/>
    <property type="evidence" value="ECO:0007669"/>
    <property type="project" value="TreeGrafter"/>
</dbReference>
<dbReference type="PANTHER" id="PTHR28082:SF1">
    <property type="entry name" value="HELPER OF TIM PROTEIN 13"/>
    <property type="match status" value="1"/>
</dbReference>
<keyword evidence="3" id="KW-0862">Zinc</keyword>
<dbReference type="OrthoDB" id="882119at2"/>
<keyword evidence="6" id="KW-1185">Reference proteome</keyword>
<evidence type="ECO:0000256" key="2">
    <source>
        <dbReference type="ARBA" id="ARBA00022771"/>
    </source>
</evidence>
<feature type="domain" description="CHY-type" evidence="4">
    <location>
        <begin position="7"/>
        <end position="87"/>
    </location>
</feature>
<evidence type="ECO:0000313" key="5">
    <source>
        <dbReference type="EMBL" id="SMG38523.1"/>
    </source>
</evidence>
<gene>
    <name evidence="5" type="ORF">SAMN06296010_2407</name>
</gene>
<evidence type="ECO:0000256" key="3">
    <source>
        <dbReference type="ARBA" id="ARBA00022833"/>
    </source>
</evidence>
<protein>
    <submittedName>
        <fullName evidence="5">Uncharacterized protein, contains Zn-finger domain of CHY type</fullName>
    </submittedName>
</protein>
<accession>A0A1X7KBF5</accession>
<reference evidence="6" key="1">
    <citation type="submission" date="2017-04" db="EMBL/GenBank/DDBJ databases">
        <authorList>
            <person name="Varghese N."/>
            <person name="Submissions S."/>
        </authorList>
    </citation>
    <scope>NUCLEOTIDE SEQUENCE [LARGE SCALE GENOMIC DNA]</scope>
    <source>
        <strain evidence="6">VKM Ac-2510</strain>
    </source>
</reference>
<keyword evidence="2" id="KW-0863">Zinc-finger</keyword>
<dbReference type="AlphaFoldDB" id="A0A1X7KBF5"/>
<dbReference type="SUPFAM" id="SSF161219">
    <property type="entry name" value="CHY zinc finger-like"/>
    <property type="match status" value="1"/>
</dbReference>
<dbReference type="InterPro" id="IPR037274">
    <property type="entry name" value="Znf_CHY_sf"/>
</dbReference>
<keyword evidence="1" id="KW-0479">Metal-binding</keyword>
<dbReference type="PANTHER" id="PTHR28082">
    <property type="entry name" value="ZINC FINGER PROTEIN"/>
    <property type="match status" value="1"/>
</dbReference>
<dbReference type="PIRSF" id="PIRSF017292">
    <property type="entry name" value="UCP017292_Znf_CHY"/>
    <property type="match status" value="1"/>
</dbReference>
<name>A0A1X7KBF5_9MICO</name>
<dbReference type="STRING" id="150121.SAMN06296010_2407"/>
<dbReference type="InterPro" id="IPR052604">
    <property type="entry name" value="Mito_Tim_assembly_helper"/>
</dbReference>
<dbReference type="InterPro" id="IPR016694">
    <property type="entry name" value="UCP017292"/>
</dbReference>
<evidence type="ECO:0000259" key="4">
    <source>
        <dbReference type="PROSITE" id="PS51266"/>
    </source>
</evidence>
<organism evidence="5 6">
    <name type="scientific">Agreia pratensis</name>
    <dbReference type="NCBI Taxonomy" id="150121"/>
    <lineage>
        <taxon>Bacteria</taxon>
        <taxon>Bacillati</taxon>
        <taxon>Actinomycetota</taxon>
        <taxon>Actinomycetes</taxon>
        <taxon>Micrococcales</taxon>
        <taxon>Microbacteriaceae</taxon>
        <taxon>Agreia</taxon>
    </lineage>
</organism>
<dbReference type="GO" id="GO:0008270">
    <property type="term" value="F:zinc ion binding"/>
    <property type="evidence" value="ECO:0007669"/>
    <property type="project" value="UniProtKB-KW"/>
</dbReference>
<dbReference type="InterPro" id="IPR008913">
    <property type="entry name" value="Znf_CHY"/>
</dbReference>
<dbReference type="PROSITE" id="PS51266">
    <property type="entry name" value="ZF_CHY"/>
    <property type="match status" value="1"/>
</dbReference>
<proteinExistence type="predicted"/>